<protein>
    <submittedName>
        <fullName evidence="8">RNA polymerase sigma factor, sigma-70 family</fullName>
    </submittedName>
</protein>
<comment type="caution">
    <text evidence="8">The sequence shown here is derived from an EMBL/GenBank/DDBJ whole genome shotgun (WGS) entry which is preliminary data.</text>
</comment>
<dbReference type="PANTHER" id="PTHR43133">
    <property type="entry name" value="RNA POLYMERASE ECF-TYPE SIGMA FACTO"/>
    <property type="match status" value="1"/>
</dbReference>
<dbReference type="GO" id="GO:0003677">
    <property type="term" value="F:DNA binding"/>
    <property type="evidence" value="ECO:0007669"/>
    <property type="project" value="UniProtKB-KW"/>
</dbReference>
<accession>A0A072NGW4</accession>
<dbReference type="GO" id="GO:0016987">
    <property type="term" value="F:sigma factor activity"/>
    <property type="evidence" value="ECO:0007669"/>
    <property type="project" value="UniProtKB-KW"/>
</dbReference>
<dbReference type="NCBIfam" id="TIGR02937">
    <property type="entry name" value="sigma70-ECF"/>
    <property type="match status" value="1"/>
</dbReference>
<dbReference type="Gene3D" id="1.10.1740.10">
    <property type="match status" value="1"/>
</dbReference>
<comment type="similarity">
    <text evidence="1">Belongs to the sigma-70 factor family. ECF subfamily.</text>
</comment>
<evidence type="ECO:0000259" key="7">
    <source>
        <dbReference type="Pfam" id="PF08281"/>
    </source>
</evidence>
<dbReference type="InterPro" id="IPR036388">
    <property type="entry name" value="WH-like_DNA-bd_sf"/>
</dbReference>
<gene>
    <name evidence="8" type="ORF">M670_04700</name>
</gene>
<dbReference type="RefSeq" id="WP_035198829.1">
    <property type="nucleotide sequence ID" value="NZ_JJRY01000035.1"/>
</dbReference>
<dbReference type="OrthoDB" id="9795666at2"/>
<dbReference type="CDD" id="cd06171">
    <property type="entry name" value="Sigma70_r4"/>
    <property type="match status" value="1"/>
</dbReference>
<feature type="domain" description="RNA polymerase sigma-70 region 2" evidence="6">
    <location>
        <begin position="25"/>
        <end position="87"/>
    </location>
</feature>
<dbReference type="PANTHER" id="PTHR43133:SF52">
    <property type="entry name" value="ECF RNA POLYMERASE SIGMA FACTOR SIGL"/>
    <property type="match status" value="1"/>
</dbReference>
<dbReference type="InterPro" id="IPR013325">
    <property type="entry name" value="RNA_pol_sigma_r2"/>
</dbReference>
<dbReference type="GO" id="GO:0006352">
    <property type="term" value="P:DNA-templated transcription initiation"/>
    <property type="evidence" value="ECO:0007669"/>
    <property type="project" value="InterPro"/>
</dbReference>
<proteinExistence type="inferred from homology"/>
<dbReference type="InterPro" id="IPR039425">
    <property type="entry name" value="RNA_pol_sigma-70-like"/>
</dbReference>
<evidence type="ECO:0000313" key="8">
    <source>
        <dbReference type="EMBL" id="KEF36103.1"/>
    </source>
</evidence>
<keyword evidence="4" id="KW-0238">DNA-binding</keyword>
<keyword evidence="5" id="KW-0804">Transcription</keyword>
<evidence type="ECO:0000256" key="1">
    <source>
        <dbReference type="ARBA" id="ARBA00010641"/>
    </source>
</evidence>
<evidence type="ECO:0000313" key="9">
    <source>
        <dbReference type="Proteomes" id="UP000027936"/>
    </source>
</evidence>
<dbReference type="PATRIC" id="fig|1348973.3.peg.4571"/>
<keyword evidence="2" id="KW-0805">Transcription regulation</keyword>
<sequence length="189" mass="22358">MALFDSFRNGKKVKHSIMDDLTDFYHNHRAIVYTYFLKVTGSQDASEELTQETFFQAVTSIHRFKGNSSLKTWLLQIARNIYRNKVRTWVKDRNLFDDEDVNEQGDHSFDPQTVSLQKQTKQDVLNILTKLPEDYRDVLIFKEVHGLSHVEIAEILNKTPQTTKVLLYRAKQKFRDLYKNEVVFYDESM</sequence>
<evidence type="ECO:0000256" key="4">
    <source>
        <dbReference type="ARBA" id="ARBA00023125"/>
    </source>
</evidence>
<dbReference type="InterPro" id="IPR013249">
    <property type="entry name" value="RNA_pol_sigma70_r4_t2"/>
</dbReference>
<dbReference type="SUPFAM" id="SSF88946">
    <property type="entry name" value="Sigma2 domain of RNA polymerase sigma factors"/>
    <property type="match status" value="1"/>
</dbReference>
<dbReference type="SUPFAM" id="SSF88659">
    <property type="entry name" value="Sigma3 and sigma4 domains of RNA polymerase sigma factors"/>
    <property type="match status" value="1"/>
</dbReference>
<feature type="domain" description="RNA polymerase sigma factor 70 region 4 type 2" evidence="7">
    <location>
        <begin position="122"/>
        <end position="173"/>
    </location>
</feature>
<dbReference type="Pfam" id="PF04542">
    <property type="entry name" value="Sigma70_r2"/>
    <property type="match status" value="1"/>
</dbReference>
<reference evidence="8 9" key="1">
    <citation type="submission" date="2014-04" db="EMBL/GenBank/DDBJ databases">
        <title>Draft genome sequence of Bacillus azotoformans MEV2011, a (co-) denitrifying strain unable to grow in the presence of oxygen.</title>
        <authorList>
            <person name="Nielsen M."/>
            <person name="Schreiber L."/>
            <person name="Finster K."/>
            <person name="Schramm A."/>
        </authorList>
    </citation>
    <scope>NUCLEOTIDE SEQUENCE [LARGE SCALE GENOMIC DNA]</scope>
    <source>
        <strain evidence="8 9">MEV2011</strain>
    </source>
</reference>
<keyword evidence="3" id="KW-0731">Sigma factor</keyword>
<dbReference type="Proteomes" id="UP000027936">
    <property type="component" value="Unassembled WGS sequence"/>
</dbReference>
<dbReference type="InterPro" id="IPR014284">
    <property type="entry name" value="RNA_pol_sigma-70_dom"/>
</dbReference>
<dbReference type="Gene3D" id="1.10.10.10">
    <property type="entry name" value="Winged helix-like DNA-binding domain superfamily/Winged helix DNA-binding domain"/>
    <property type="match status" value="1"/>
</dbReference>
<dbReference type="AlphaFoldDB" id="A0A072NGW4"/>
<evidence type="ECO:0000256" key="3">
    <source>
        <dbReference type="ARBA" id="ARBA00023082"/>
    </source>
</evidence>
<dbReference type="InterPro" id="IPR013324">
    <property type="entry name" value="RNA_pol_sigma_r3/r4-like"/>
</dbReference>
<evidence type="ECO:0000256" key="2">
    <source>
        <dbReference type="ARBA" id="ARBA00023015"/>
    </source>
</evidence>
<dbReference type="InterPro" id="IPR007627">
    <property type="entry name" value="RNA_pol_sigma70_r2"/>
</dbReference>
<name>A0A072NGW4_SCHAZ</name>
<organism evidence="8 9">
    <name type="scientific">Schinkia azotoformans MEV2011</name>
    <dbReference type="NCBI Taxonomy" id="1348973"/>
    <lineage>
        <taxon>Bacteria</taxon>
        <taxon>Bacillati</taxon>
        <taxon>Bacillota</taxon>
        <taxon>Bacilli</taxon>
        <taxon>Bacillales</taxon>
        <taxon>Bacillaceae</taxon>
        <taxon>Calidifontibacillus/Schinkia group</taxon>
        <taxon>Schinkia</taxon>
    </lineage>
</organism>
<dbReference type="EMBL" id="JJRY01000035">
    <property type="protein sequence ID" value="KEF36103.1"/>
    <property type="molecule type" value="Genomic_DNA"/>
</dbReference>
<evidence type="ECO:0000259" key="6">
    <source>
        <dbReference type="Pfam" id="PF04542"/>
    </source>
</evidence>
<dbReference type="Pfam" id="PF08281">
    <property type="entry name" value="Sigma70_r4_2"/>
    <property type="match status" value="1"/>
</dbReference>
<evidence type="ECO:0000256" key="5">
    <source>
        <dbReference type="ARBA" id="ARBA00023163"/>
    </source>
</evidence>